<protein>
    <submittedName>
        <fullName evidence="3">Putative ABC-type transport system, periplasmic component/surface lipoprotein</fullName>
    </submittedName>
</protein>
<keyword evidence="4" id="KW-1185">Reference proteome</keyword>
<feature type="domain" description="ABC transporter substrate-binding protein PnrA-like" evidence="2">
    <location>
        <begin position="46"/>
        <end position="329"/>
    </location>
</feature>
<dbReference type="Gene3D" id="3.40.50.2300">
    <property type="match status" value="2"/>
</dbReference>
<dbReference type="Proteomes" id="UP000002892">
    <property type="component" value="Chromosome"/>
</dbReference>
<evidence type="ECO:0000256" key="1">
    <source>
        <dbReference type="ARBA" id="ARBA00022729"/>
    </source>
</evidence>
<evidence type="ECO:0000259" key="2">
    <source>
        <dbReference type="Pfam" id="PF02608"/>
    </source>
</evidence>
<organism evidence="3 4">
    <name type="scientific">Desulfosporosinus acidiphilus (strain DSM 22704 / JCM 16185 / SJ4)</name>
    <dbReference type="NCBI Taxonomy" id="646529"/>
    <lineage>
        <taxon>Bacteria</taxon>
        <taxon>Bacillati</taxon>
        <taxon>Bacillota</taxon>
        <taxon>Clostridia</taxon>
        <taxon>Eubacteriales</taxon>
        <taxon>Desulfitobacteriaceae</taxon>
        <taxon>Desulfosporosinus</taxon>
    </lineage>
</organism>
<proteinExistence type="predicted"/>
<dbReference type="OrthoDB" id="9769871at2"/>
<accession>I4D9I7</accession>
<dbReference type="RefSeq" id="WP_014828449.1">
    <property type="nucleotide sequence ID" value="NC_018068.1"/>
</dbReference>
<dbReference type="InterPro" id="IPR003760">
    <property type="entry name" value="PnrA-like"/>
</dbReference>
<sequence length="378" mass="41546">MKLTKKISISTLVFVMILTLLLSGCSQSSKPAATSDQGSSQSATQKIKVAFVYVGPVGDFGYTYAQDQGRKYLESHMKNVETTYVENIPETADCERTFTDLAQKGYNIIFGTSYGYMDYMKDVSKKFPNVVFEHCSGYKTTDNLGTYFNRDYQARYLTGMVAGKYTKSNILGFLAPFGTPEVIRNIDAFTLGAQSVNPKVQVKVVWTNSWNDPATEKTAANSLIDAGADVLAMHVDSPSFAQTAQDRGVLAIGHDSDMSKFAPNSILVGDVSNWGPYFVQVVKDVMNKTWKSTQYFGGIKDGGIIDITPFSSKVDKDFQATVIAKRQDIIDGKFVPFTGPVYDQNGNLKIKDGDKATDEMLLSINWFVKGVVGSIPKS</sequence>
<evidence type="ECO:0000313" key="4">
    <source>
        <dbReference type="Proteomes" id="UP000002892"/>
    </source>
</evidence>
<dbReference type="eggNOG" id="COG1744">
    <property type="taxonomic scope" value="Bacteria"/>
</dbReference>
<dbReference type="GO" id="GO:0005886">
    <property type="term" value="C:plasma membrane"/>
    <property type="evidence" value="ECO:0007669"/>
    <property type="project" value="InterPro"/>
</dbReference>
<name>I4D9I7_DESAJ</name>
<dbReference type="Pfam" id="PF02608">
    <property type="entry name" value="Bmp"/>
    <property type="match status" value="1"/>
</dbReference>
<keyword evidence="3" id="KW-0449">Lipoprotein</keyword>
<dbReference type="CDD" id="cd19963">
    <property type="entry name" value="PBP1_BMP-like"/>
    <property type="match status" value="1"/>
</dbReference>
<reference evidence="3 4" key="1">
    <citation type="journal article" date="2012" name="J. Bacteriol.">
        <title>Complete genome sequences of Desulfosporosinus orientis DSM765T, Desulfosporosinus youngiae DSM17734T, Desulfosporosinus meridiei DSM13257T, and Desulfosporosinus acidiphilus DSM22704T.</title>
        <authorList>
            <person name="Pester M."/>
            <person name="Brambilla E."/>
            <person name="Alazard D."/>
            <person name="Rattei T."/>
            <person name="Weinmaier T."/>
            <person name="Han J."/>
            <person name="Lucas S."/>
            <person name="Lapidus A."/>
            <person name="Cheng J.F."/>
            <person name="Goodwin L."/>
            <person name="Pitluck S."/>
            <person name="Peters L."/>
            <person name="Ovchinnikova G."/>
            <person name="Teshima H."/>
            <person name="Detter J.C."/>
            <person name="Han C.S."/>
            <person name="Tapia R."/>
            <person name="Land M.L."/>
            <person name="Hauser L."/>
            <person name="Kyrpides N.C."/>
            <person name="Ivanova N.N."/>
            <person name="Pagani I."/>
            <person name="Huntmann M."/>
            <person name="Wei C.L."/>
            <person name="Davenport K.W."/>
            <person name="Daligault H."/>
            <person name="Chain P.S."/>
            <person name="Chen A."/>
            <person name="Mavromatis K."/>
            <person name="Markowitz V."/>
            <person name="Szeto E."/>
            <person name="Mikhailova N."/>
            <person name="Pati A."/>
            <person name="Wagner M."/>
            <person name="Woyke T."/>
            <person name="Ollivier B."/>
            <person name="Klenk H.P."/>
            <person name="Spring S."/>
            <person name="Loy A."/>
        </authorList>
    </citation>
    <scope>NUCLEOTIDE SEQUENCE [LARGE SCALE GENOMIC DNA]</scope>
    <source>
        <strain evidence="4">DSM 22704 / JCM 16185 / SJ4</strain>
    </source>
</reference>
<dbReference type="SUPFAM" id="SSF53822">
    <property type="entry name" value="Periplasmic binding protein-like I"/>
    <property type="match status" value="1"/>
</dbReference>
<keyword evidence="1" id="KW-0732">Signal</keyword>
<dbReference type="KEGG" id="dai:Desaci_3580"/>
<dbReference type="InterPro" id="IPR028082">
    <property type="entry name" value="Peripla_BP_I"/>
</dbReference>
<dbReference type="PROSITE" id="PS51257">
    <property type="entry name" value="PROKAR_LIPOPROTEIN"/>
    <property type="match status" value="1"/>
</dbReference>
<evidence type="ECO:0000313" key="3">
    <source>
        <dbReference type="EMBL" id="AFM42461.1"/>
    </source>
</evidence>
<dbReference type="PANTHER" id="PTHR43208:SF1">
    <property type="entry name" value="ABC TRANSPORTER SUBSTRATE-BINDING PROTEIN"/>
    <property type="match status" value="1"/>
</dbReference>
<dbReference type="AlphaFoldDB" id="I4D9I7"/>
<dbReference type="HOGENOM" id="CLU_038813_2_0_9"/>
<dbReference type="InterPro" id="IPR052910">
    <property type="entry name" value="ABC-Purine-Binding"/>
</dbReference>
<dbReference type="STRING" id="646529.Desaci_3580"/>
<dbReference type="EMBL" id="CP003639">
    <property type="protein sequence ID" value="AFM42461.1"/>
    <property type="molecule type" value="Genomic_DNA"/>
</dbReference>
<gene>
    <name evidence="3" type="ordered locus">Desaci_3580</name>
</gene>
<dbReference type="PANTHER" id="PTHR43208">
    <property type="entry name" value="ABC TRANSPORTER SUBSTRATE-BINDING PROTEIN"/>
    <property type="match status" value="1"/>
</dbReference>